<proteinExistence type="predicted"/>
<evidence type="ECO:0000259" key="2">
    <source>
        <dbReference type="PROSITE" id="PS50937"/>
    </source>
</evidence>
<dbReference type="SUPFAM" id="SSF46955">
    <property type="entry name" value="Putative DNA-binding domain"/>
    <property type="match status" value="1"/>
</dbReference>
<keyword evidence="4" id="KW-1185">Reference proteome</keyword>
<feature type="domain" description="HTH merR-type" evidence="2">
    <location>
        <begin position="4"/>
        <end position="72"/>
    </location>
</feature>
<dbReference type="CDD" id="cd00592">
    <property type="entry name" value="HTH_MerR-like"/>
    <property type="match status" value="1"/>
</dbReference>
<sequence>MQRKFSLDELSQLTLIPKRTIRFYIQIELVSRPCGEKRGAWYTARHLEELLQVQRLASEGLSLEKIKLRMEAGQGGGESADPAPGTVSLISKVAVGRGLSILRDPKACELSGEAFRGFVQAVVKAYESALAASAPREAEKPCTPAAKEEEGSEPPAAVRAMKENSR</sequence>
<gene>
    <name evidence="3" type="ORF">MUN46_009300</name>
</gene>
<reference evidence="3" key="1">
    <citation type="submission" date="2023-03" db="EMBL/GenBank/DDBJ databases">
        <title>Mesosutterella sp. nov. isolated from porcine feces.</title>
        <authorList>
            <person name="Yu S."/>
        </authorList>
    </citation>
    <scope>NUCLEOTIDE SEQUENCE</scope>
    <source>
        <strain evidence="3">AGMB02718</strain>
    </source>
</reference>
<dbReference type="EMBL" id="JAKZJU020000001">
    <property type="protein sequence ID" value="MDL2060129.1"/>
    <property type="molecule type" value="Genomic_DNA"/>
</dbReference>
<evidence type="ECO:0000313" key="4">
    <source>
        <dbReference type="Proteomes" id="UP001165481"/>
    </source>
</evidence>
<dbReference type="SMART" id="SM00422">
    <property type="entry name" value="HTH_MERR"/>
    <property type="match status" value="1"/>
</dbReference>
<evidence type="ECO:0000313" key="3">
    <source>
        <dbReference type="EMBL" id="MDL2060129.1"/>
    </source>
</evidence>
<name>A0ABT7IP26_9BURK</name>
<evidence type="ECO:0000256" key="1">
    <source>
        <dbReference type="SAM" id="MobiDB-lite"/>
    </source>
</evidence>
<dbReference type="Pfam" id="PF13411">
    <property type="entry name" value="MerR_1"/>
    <property type="match status" value="1"/>
</dbReference>
<comment type="caution">
    <text evidence="3">The sequence shown here is derived from an EMBL/GenBank/DDBJ whole genome shotgun (WGS) entry which is preliminary data.</text>
</comment>
<dbReference type="Gene3D" id="1.10.1660.10">
    <property type="match status" value="1"/>
</dbReference>
<dbReference type="RefSeq" id="WP_243377661.1">
    <property type="nucleotide sequence ID" value="NZ_JAKZJU020000001.1"/>
</dbReference>
<dbReference type="InterPro" id="IPR000551">
    <property type="entry name" value="MerR-type_HTH_dom"/>
</dbReference>
<dbReference type="Proteomes" id="UP001165481">
    <property type="component" value="Unassembled WGS sequence"/>
</dbReference>
<accession>A0ABT7IP26</accession>
<feature type="region of interest" description="Disordered" evidence="1">
    <location>
        <begin position="132"/>
        <end position="166"/>
    </location>
</feature>
<protein>
    <submittedName>
        <fullName evidence="3">MerR family transcriptional regulator</fullName>
    </submittedName>
</protein>
<organism evidence="3 4">
    <name type="scientific">Mesosutterella faecium</name>
    <dbReference type="NCBI Taxonomy" id="2925194"/>
    <lineage>
        <taxon>Bacteria</taxon>
        <taxon>Pseudomonadati</taxon>
        <taxon>Pseudomonadota</taxon>
        <taxon>Betaproteobacteria</taxon>
        <taxon>Burkholderiales</taxon>
        <taxon>Sutterellaceae</taxon>
        <taxon>Mesosutterella</taxon>
    </lineage>
</organism>
<dbReference type="InterPro" id="IPR009061">
    <property type="entry name" value="DNA-bd_dom_put_sf"/>
</dbReference>
<dbReference type="PROSITE" id="PS50937">
    <property type="entry name" value="HTH_MERR_2"/>
    <property type="match status" value="1"/>
</dbReference>